<reference evidence="2" key="2">
    <citation type="submission" date="2023-06" db="EMBL/GenBank/DDBJ databases">
        <authorList>
            <consortium name="Lawrence Berkeley National Laboratory"/>
            <person name="Haridas S."/>
            <person name="Hensen N."/>
            <person name="Bonometti L."/>
            <person name="Westerberg I."/>
            <person name="Brannstrom I.O."/>
            <person name="Guillou S."/>
            <person name="Cros-Aarteil S."/>
            <person name="Calhoun S."/>
            <person name="Kuo A."/>
            <person name="Mondo S."/>
            <person name="Pangilinan J."/>
            <person name="Riley R."/>
            <person name="Labutti K."/>
            <person name="Andreopoulos B."/>
            <person name="Lipzen A."/>
            <person name="Chen C."/>
            <person name="Yanf M."/>
            <person name="Daum C."/>
            <person name="Ng V."/>
            <person name="Clum A."/>
            <person name="Steindorff A."/>
            <person name="Ohm R."/>
            <person name="Martin F."/>
            <person name="Silar P."/>
            <person name="Natvig D."/>
            <person name="Lalanne C."/>
            <person name="Gautier V."/>
            <person name="Ament-Velasquez S.L."/>
            <person name="Kruys A."/>
            <person name="Hutchinson M.I."/>
            <person name="Powell A.J."/>
            <person name="Barry K."/>
            <person name="Miller A.N."/>
            <person name="Grigoriev I.V."/>
            <person name="Debuchy R."/>
            <person name="Gladieux P."/>
            <person name="Thoren M.H."/>
            <person name="Johannesson H."/>
        </authorList>
    </citation>
    <scope>NUCLEOTIDE SEQUENCE</scope>
    <source>
        <strain evidence="2">CBS 955.72</strain>
    </source>
</reference>
<sequence length="369" mass="43176">MPAPTYFPAAVDTPNLYPVHPRIAALRARYTPPPPAATPNVLLNVGSFNTRHEDMPDEPWPVRAINARWRRDYRKHLLVYGELDKFRQKRSAEIPVPATLTYPTVSFWEGRRVFWSAAQWAWRAGEEEERRWRIFWARRGRFLKAGRWNAEIQWPYEKDGCLRCAVKAGGRCSSEVGLKGVWERERCGRCERAGEMCVLWRPWKFDYKKQEREDIITGIELGILTQADLDLCDEMRKKSERIPNYYGDGHPAEAGLSYALVDKAPGWPRFWAWVRKEGVGPEEVERLAREAIQGEERRFGGFLTVAEGDRGSVVMPSWKEEKSEFAGSVHYDETWKGFLDRAKSAKEVERLEKEKQDEIETREWEERRR</sequence>
<keyword evidence="3" id="KW-1185">Reference proteome</keyword>
<name>A0AAJ0HM04_9PEZI</name>
<evidence type="ECO:0000313" key="2">
    <source>
        <dbReference type="EMBL" id="KAK3357213.1"/>
    </source>
</evidence>
<protein>
    <submittedName>
        <fullName evidence="2">Uncharacterized protein</fullName>
    </submittedName>
</protein>
<evidence type="ECO:0000256" key="1">
    <source>
        <dbReference type="SAM" id="MobiDB-lite"/>
    </source>
</evidence>
<evidence type="ECO:0000313" key="3">
    <source>
        <dbReference type="Proteomes" id="UP001275084"/>
    </source>
</evidence>
<feature type="region of interest" description="Disordered" evidence="1">
    <location>
        <begin position="350"/>
        <end position="369"/>
    </location>
</feature>
<gene>
    <name evidence="2" type="ORF">B0T25DRAFT_516697</name>
</gene>
<proteinExistence type="predicted"/>
<dbReference type="EMBL" id="JAUIQD010000003">
    <property type="protein sequence ID" value="KAK3357213.1"/>
    <property type="molecule type" value="Genomic_DNA"/>
</dbReference>
<reference evidence="2" key="1">
    <citation type="journal article" date="2023" name="Mol. Phylogenet. Evol.">
        <title>Genome-scale phylogeny and comparative genomics of the fungal order Sordariales.</title>
        <authorList>
            <person name="Hensen N."/>
            <person name="Bonometti L."/>
            <person name="Westerberg I."/>
            <person name="Brannstrom I.O."/>
            <person name="Guillou S."/>
            <person name="Cros-Aarteil S."/>
            <person name="Calhoun S."/>
            <person name="Haridas S."/>
            <person name="Kuo A."/>
            <person name="Mondo S."/>
            <person name="Pangilinan J."/>
            <person name="Riley R."/>
            <person name="LaButti K."/>
            <person name="Andreopoulos B."/>
            <person name="Lipzen A."/>
            <person name="Chen C."/>
            <person name="Yan M."/>
            <person name="Daum C."/>
            <person name="Ng V."/>
            <person name="Clum A."/>
            <person name="Steindorff A."/>
            <person name="Ohm R.A."/>
            <person name="Martin F."/>
            <person name="Silar P."/>
            <person name="Natvig D.O."/>
            <person name="Lalanne C."/>
            <person name="Gautier V."/>
            <person name="Ament-Velasquez S.L."/>
            <person name="Kruys A."/>
            <person name="Hutchinson M.I."/>
            <person name="Powell A.J."/>
            <person name="Barry K."/>
            <person name="Miller A.N."/>
            <person name="Grigoriev I.V."/>
            <person name="Debuchy R."/>
            <person name="Gladieux P."/>
            <person name="Hiltunen Thoren M."/>
            <person name="Johannesson H."/>
        </authorList>
    </citation>
    <scope>NUCLEOTIDE SEQUENCE</scope>
    <source>
        <strain evidence="2">CBS 955.72</strain>
    </source>
</reference>
<dbReference type="AlphaFoldDB" id="A0AAJ0HM04"/>
<accession>A0AAJ0HM04</accession>
<dbReference type="Proteomes" id="UP001275084">
    <property type="component" value="Unassembled WGS sequence"/>
</dbReference>
<comment type="caution">
    <text evidence="2">The sequence shown here is derived from an EMBL/GenBank/DDBJ whole genome shotgun (WGS) entry which is preliminary data.</text>
</comment>
<organism evidence="2 3">
    <name type="scientific">Lasiosphaeria hispida</name>
    <dbReference type="NCBI Taxonomy" id="260671"/>
    <lineage>
        <taxon>Eukaryota</taxon>
        <taxon>Fungi</taxon>
        <taxon>Dikarya</taxon>
        <taxon>Ascomycota</taxon>
        <taxon>Pezizomycotina</taxon>
        <taxon>Sordariomycetes</taxon>
        <taxon>Sordariomycetidae</taxon>
        <taxon>Sordariales</taxon>
        <taxon>Lasiosphaeriaceae</taxon>
        <taxon>Lasiosphaeria</taxon>
    </lineage>
</organism>